<keyword evidence="12" id="KW-1278">Translocase</keyword>
<dbReference type="NCBIfam" id="TIGR01511">
    <property type="entry name" value="ATPase-IB1_Cu"/>
    <property type="match status" value="1"/>
</dbReference>
<dbReference type="NCBIfam" id="TIGR01525">
    <property type="entry name" value="ATPase-IB_hvy"/>
    <property type="match status" value="1"/>
</dbReference>
<evidence type="ECO:0000256" key="6">
    <source>
        <dbReference type="ARBA" id="ARBA00022692"/>
    </source>
</evidence>
<dbReference type="GO" id="GO:0055070">
    <property type="term" value="P:copper ion homeostasis"/>
    <property type="evidence" value="ECO:0007669"/>
    <property type="project" value="TreeGrafter"/>
</dbReference>
<feature type="transmembrane region" description="Helical" evidence="17">
    <location>
        <begin position="35"/>
        <end position="56"/>
    </location>
</feature>
<dbReference type="InterPro" id="IPR023298">
    <property type="entry name" value="ATPase_P-typ_TM_dom_sf"/>
</dbReference>
<keyword evidence="6 17" id="KW-0812">Transmembrane</keyword>
<dbReference type="Gene3D" id="2.70.150.10">
    <property type="entry name" value="Calcium-transporting ATPase, cytoplasmic transduction domain A"/>
    <property type="match status" value="1"/>
</dbReference>
<organism evidence="20 21">
    <name type="scientific">Arthrobacter rhombi</name>
    <dbReference type="NCBI Taxonomy" id="71253"/>
    <lineage>
        <taxon>Bacteria</taxon>
        <taxon>Bacillati</taxon>
        <taxon>Actinomycetota</taxon>
        <taxon>Actinomycetes</taxon>
        <taxon>Micrococcales</taxon>
        <taxon>Micrococcaceae</taxon>
        <taxon>Arthrobacter</taxon>
    </lineage>
</organism>
<evidence type="ECO:0000313" key="20">
    <source>
        <dbReference type="EMBL" id="SJM56924.1"/>
    </source>
</evidence>
<dbReference type="SUPFAM" id="SSF81665">
    <property type="entry name" value="Calcium ATPase, transmembrane domain M"/>
    <property type="match status" value="1"/>
</dbReference>
<dbReference type="EC" id="3.6.3.4" evidence="20"/>
<evidence type="ECO:0000256" key="5">
    <source>
        <dbReference type="ARBA" id="ARBA00022553"/>
    </source>
</evidence>
<keyword evidence="20" id="KW-0378">Hydrolase</keyword>
<dbReference type="InterPro" id="IPR059000">
    <property type="entry name" value="ATPase_P-type_domA"/>
</dbReference>
<dbReference type="GO" id="GO:0005524">
    <property type="term" value="F:ATP binding"/>
    <property type="evidence" value="ECO:0007669"/>
    <property type="project" value="UniProtKB-UniRule"/>
</dbReference>
<name>A0A1R4FLV3_9MICC</name>
<evidence type="ECO:0000313" key="21">
    <source>
        <dbReference type="Proteomes" id="UP000195913"/>
    </source>
</evidence>
<dbReference type="SUPFAM" id="SSF56784">
    <property type="entry name" value="HAD-like"/>
    <property type="match status" value="1"/>
</dbReference>
<gene>
    <name evidence="20" type="ORF">FM101_04685</name>
</gene>
<evidence type="ECO:0000256" key="8">
    <source>
        <dbReference type="ARBA" id="ARBA00022741"/>
    </source>
</evidence>
<dbReference type="SUPFAM" id="SSF81653">
    <property type="entry name" value="Calcium ATPase, transduction domain A"/>
    <property type="match status" value="1"/>
</dbReference>
<dbReference type="NCBIfam" id="TIGR01494">
    <property type="entry name" value="ATPase_P-type"/>
    <property type="match status" value="1"/>
</dbReference>
<feature type="transmembrane region" description="Helical" evidence="17">
    <location>
        <begin position="68"/>
        <end position="90"/>
    </location>
</feature>
<feature type="transmembrane region" description="Helical" evidence="17">
    <location>
        <begin position="656"/>
        <end position="675"/>
    </location>
</feature>
<dbReference type="InterPro" id="IPR027256">
    <property type="entry name" value="P-typ_ATPase_IB"/>
</dbReference>
<dbReference type="SFLD" id="SFLDF00027">
    <property type="entry name" value="p-type_atpase"/>
    <property type="match status" value="1"/>
</dbReference>
<evidence type="ECO:0000256" key="3">
    <source>
        <dbReference type="ARBA" id="ARBA00022448"/>
    </source>
</evidence>
<keyword evidence="10 17" id="KW-0067">ATP-binding</keyword>
<dbReference type="Pfam" id="PF00122">
    <property type="entry name" value="E1-E2_ATPase"/>
    <property type="match status" value="1"/>
</dbReference>
<keyword evidence="7 17" id="KW-0479">Metal-binding</keyword>
<dbReference type="PANTHER" id="PTHR43520:SF5">
    <property type="entry name" value="CATION-TRANSPORTING P-TYPE ATPASE-RELATED"/>
    <property type="match status" value="1"/>
</dbReference>
<evidence type="ECO:0000256" key="4">
    <source>
        <dbReference type="ARBA" id="ARBA00022475"/>
    </source>
</evidence>
<evidence type="ECO:0000256" key="10">
    <source>
        <dbReference type="ARBA" id="ARBA00022840"/>
    </source>
</evidence>
<proteinExistence type="inferred from homology"/>
<keyword evidence="21" id="KW-1185">Reference proteome</keyword>
<evidence type="ECO:0000256" key="14">
    <source>
        <dbReference type="ARBA" id="ARBA00023008"/>
    </source>
</evidence>
<dbReference type="InterPro" id="IPR001757">
    <property type="entry name" value="P_typ_ATPase"/>
</dbReference>
<dbReference type="SFLD" id="SFLDG00002">
    <property type="entry name" value="C1.7:_P-type_atpase_like"/>
    <property type="match status" value="1"/>
</dbReference>
<dbReference type="GO" id="GO:0005507">
    <property type="term" value="F:copper ion binding"/>
    <property type="evidence" value="ECO:0007669"/>
    <property type="project" value="TreeGrafter"/>
</dbReference>
<keyword evidence="3" id="KW-0813">Transport</keyword>
<dbReference type="Pfam" id="PF00702">
    <property type="entry name" value="Hydrolase"/>
    <property type="match status" value="1"/>
</dbReference>
<dbReference type="InterPro" id="IPR023214">
    <property type="entry name" value="HAD_sf"/>
</dbReference>
<evidence type="ECO:0000256" key="11">
    <source>
        <dbReference type="ARBA" id="ARBA00022842"/>
    </source>
</evidence>
<dbReference type="GO" id="GO:0005886">
    <property type="term" value="C:plasma membrane"/>
    <property type="evidence" value="ECO:0007669"/>
    <property type="project" value="UniProtKB-SubCell"/>
</dbReference>
<evidence type="ECO:0000256" key="13">
    <source>
        <dbReference type="ARBA" id="ARBA00022989"/>
    </source>
</evidence>
<dbReference type="InterPro" id="IPR023299">
    <property type="entry name" value="ATPase_P-typ_cyto_dom_N"/>
</dbReference>
<feature type="domain" description="P-type ATPase A" evidence="19">
    <location>
        <begin position="163"/>
        <end position="265"/>
    </location>
</feature>
<protein>
    <submittedName>
        <fullName evidence="20">Lead, cadmium, zinc and mercury transporting ATPase Copper-translocating P-type ATPase</fullName>
        <ecNumber evidence="20">3.6.3.3</ecNumber>
        <ecNumber evidence="20">3.6.3.4</ecNumber>
        <ecNumber evidence="20">3.6.3.5</ecNumber>
    </submittedName>
</protein>
<dbReference type="Gene3D" id="3.40.1110.10">
    <property type="entry name" value="Calcium-transporting ATPase, cytoplasmic domain N"/>
    <property type="match status" value="1"/>
</dbReference>
<evidence type="ECO:0000256" key="18">
    <source>
        <dbReference type="SAM" id="MobiDB-lite"/>
    </source>
</evidence>
<comment type="similarity">
    <text evidence="2 17">Belongs to the cation transport ATPase (P-type) (TC 3.A.3) family. Type IB subfamily.</text>
</comment>
<keyword evidence="11" id="KW-0460">Magnesium</keyword>
<dbReference type="EC" id="3.6.3.3" evidence="20"/>
<evidence type="ECO:0000256" key="12">
    <source>
        <dbReference type="ARBA" id="ARBA00022967"/>
    </source>
</evidence>
<evidence type="ECO:0000256" key="2">
    <source>
        <dbReference type="ARBA" id="ARBA00006024"/>
    </source>
</evidence>
<keyword evidence="5" id="KW-0597">Phosphoprotein</keyword>
<dbReference type="Gene3D" id="3.40.50.1000">
    <property type="entry name" value="HAD superfamily/HAD-like"/>
    <property type="match status" value="1"/>
</dbReference>
<keyword evidence="9" id="KW-0187">Copper transport</keyword>
<dbReference type="InterPro" id="IPR018303">
    <property type="entry name" value="ATPase_P-typ_P_site"/>
</dbReference>
<dbReference type="InterPro" id="IPR036412">
    <property type="entry name" value="HAD-like_sf"/>
</dbReference>
<dbReference type="Proteomes" id="UP000195913">
    <property type="component" value="Unassembled WGS sequence"/>
</dbReference>
<evidence type="ECO:0000256" key="1">
    <source>
        <dbReference type="ARBA" id="ARBA00004651"/>
    </source>
</evidence>
<dbReference type="AlphaFoldDB" id="A0A1R4FLV3"/>
<feature type="transmembrane region" description="Helical" evidence="17">
    <location>
        <begin position="282"/>
        <end position="304"/>
    </location>
</feature>
<dbReference type="InterPro" id="IPR044492">
    <property type="entry name" value="P_typ_ATPase_HD_dom"/>
</dbReference>
<dbReference type="RefSeq" id="WP_086996133.1">
    <property type="nucleotide sequence ID" value="NZ_FUHW01000020.1"/>
</dbReference>
<feature type="transmembrane region" description="Helical" evidence="17">
    <location>
        <begin position="129"/>
        <end position="146"/>
    </location>
</feature>
<keyword evidence="15" id="KW-0406">Ion transport</keyword>
<evidence type="ECO:0000256" key="9">
    <source>
        <dbReference type="ARBA" id="ARBA00022796"/>
    </source>
</evidence>
<dbReference type="PROSITE" id="PS00154">
    <property type="entry name" value="ATPASE_E1_E2"/>
    <property type="match status" value="1"/>
</dbReference>
<feature type="transmembrane region" description="Helical" evidence="17">
    <location>
        <begin position="316"/>
        <end position="336"/>
    </location>
</feature>
<keyword evidence="4 17" id="KW-1003">Cell membrane</keyword>
<dbReference type="EMBL" id="FUHW01000020">
    <property type="protein sequence ID" value="SJM56924.1"/>
    <property type="molecule type" value="Genomic_DNA"/>
</dbReference>
<feature type="transmembrane region" description="Helical" evidence="17">
    <location>
        <begin position="102"/>
        <end position="123"/>
    </location>
</feature>
<evidence type="ECO:0000256" key="16">
    <source>
        <dbReference type="ARBA" id="ARBA00023136"/>
    </source>
</evidence>
<evidence type="ECO:0000256" key="17">
    <source>
        <dbReference type="RuleBase" id="RU362081"/>
    </source>
</evidence>
<dbReference type="PRINTS" id="PR00943">
    <property type="entry name" value="CUATPASE"/>
</dbReference>
<sequence>MTEPHEEHQDHAGHGDHGGHEGHAGHGPGMFRTPFWVTLVLSIPVVWLSPLVASLLGYQVPEFPLSQWVAPVLGTFIYFYGGAPFLKGGVQEIRSRQPGMMLLIAMAITVAFLASWITFLGIGGFSLDFWWELALLVVVMLLGHWMEMRALGSASSALDALAELLPDEAERIPEDGGDPVMVSISELTVGDIVLVRSGARVPADGVITDGSAGFDESMITGESRTVSRGSGETVVAGTVATDNSVRLRVEALGEDTTLSGIQRMVAEAQESSSRAQALADRAAALLFWFALGAAIITALVWVAIGQPSDAVTRTVTVLVIACPHALGLAIPLVIAISTERAATAGVLIKNRLALEKMRTVDVVLFDKTGTLTEGAHAVTGTATTGDVSADELLRWAAAAESESEHPVARAITAASQEEGPGNQPPLTATSFQSAAGRGVKAEVDGVEVQVGGPNMLRELGLDPTAQLSEDVAGWIDRGASILHVVRAGEILGAIALEDRVRQESREAVEALRSRGVKVALITGDAQQVADAVARDLGIDEVFAEVLPRDKDAKVTELQQRGLSVAMVGDGVNDAPALARAEVGIAIGAGTDIAVESAGVVLAGNDPRSVVSLLVLSRASYRKMLQNLWWAGGYNVIAVPLAAGVLAPIGFVLSPAVGAVLMSLSTIIVALNAQLLRRVELTPEKVAVTDSDR</sequence>
<accession>A0A1R4FLV3</accession>
<dbReference type="EC" id="3.6.3.5" evidence="20"/>
<dbReference type="GO" id="GO:0043682">
    <property type="term" value="F:P-type divalent copper transporter activity"/>
    <property type="evidence" value="ECO:0007669"/>
    <property type="project" value="TreeGrafter"/>
</dbReference>
<feature type="region of interest" description="Disordered" evidence="18">
    <location>
        <begin position="1"/>
        <end position="24"/>
    </location>
</feature>
<feature type="transmembrane region" description="Helical" evidence="17">
    <location>
        <begin position="627"/>
        <end position="650"/>
    </location>
</feature>
<dbReference type="GO" id="GO:0016887">
    <property type="term" value="F:ATP hydrolysis activity"/>
    <property type="evidence" value="ECO:0007669"/>
    <property type="project" value="InterPro"/>
</dbReference>
<keyword evidence="14" id="KW-0186">Copper</keyword>
<dbReference type="PRINTS" id="PR00119">
    <property type="entry name" value="CATATPASE"/>
</dbReference>
<evidence type="ECO:0000256" key="15">
    <source>
        <dbReference type="ARBA" id="ARBA00023065"/>
    </source>
</evidence>
<evidence type="ECO:0000259" key="19">
    <source>
        <dbReference type="Pfam" id="PF00122"/>
    </source>
</evidence>
<dbReference type="FunFam" id="2.70.150.10:FF:000020">
    <property type="entry name" value="Copper-exporting P-type ATPase A"/>
    <property type="match status" value="1"/>
</dbReference>
<dbReference type="SFLD" id="SFLDS00003">
    <property type="entry name" value="Haloacid_Dehalogenase"/>
    <property type="match status" value="1"/>
</dbReference>
<reference evidence="20 21" key="1">
    <citation type="submission" date="2017-02" db="EMBL/GenBank/DDBJ databases">
        <authorList>
            <person name="Peterson S.W."/>
        </authorList>
    </citation>
    <scope>NUCLEOTIDE SEQUENCE [LARGE SCALE GENOMIC DNA]</scope>
    <source>
        <strain evidence="20 21">B Ar 00.02</strain>
    </source>
</reference>
<keyword evidence="8 17" id="KW-0547">Nucleotide-binding</keyword>
<evidence type="ECO:0000256" key="7">
    <source>
        <dbReference type="ARBA" id="ARBA00022723"/>
    </source>
</evidence>
<comment type="subcellular location">
    <subcellularLocation>
        <location evidence="1">Cell membrane</location>
        <topology evidence="1">Multi-pass membrane protein</topology>
    </subcellularLocation>
</comment>
<keyword evidence="13 17" id="KW-1133">Transmembrane helix</keyword>
<keyword evidence="16 17" id="KW-0472">Membrane</keyword>
<dbReference type="PANTHER" id="PTHR43520">
    <property type="entry name" value="ATP7, ISOFORM B"/>
    <property type="match status" value="1"/>
</dbReference>
<dbReference type="InterPro" id="IPR008250">
    <property type="entry name" value="ATPase_P-typ_transduc_dom_A_sf"/>
</dbReference>